<dbReference type="RefSeq" id="WP_008480146.1">
    <property type="nucleotide sequence ID" value="NZ_CAGS01000427.1"/>
</dbReference>
<keyword evidence="5 7" id="KW-1133">Transmembrane helix</keyword>
<dbReference type="EMBL" id="CAGS01000427">
    <property type="protein sequence ID" value="CCF85322.1"/>
    <property type="molecule type" value="Genomic_DNA"/>
</dbReference>
<comment type="caution">
    <text evidence="9">The sequence shown here is derived from an EMBL/GenBank/DDBJ whole genome shotgun (WGS) entry which is preliminary data.</text>
</comment>
<protein>
    <submittedName>
        <fullName evidence="9">Membrane protein-like protein</fullName>
    </submittedName>
</protein>
<organism evidence="9 10">
    <name type="scientific">Nitrolancea hollandica Lb</name>
    <dbReference type="NCBI Taxonomy" id="1129897"/>
    <lineage>
        <taxon>Bacteria</taxon>
        <taxon>Pseudomonadati</taxon>
        <taxon>Thermomicrobiota</taxon>
        <taxon>Thermomicrobia</taxon>
        <taxon>Sphaerobacterales</taxon>
        <taxon>Sphaerobacterineae</taxon>
        <taxon>Sphaerobacteraceae</taxon>
        <taxon>Nitrolancea</taxon>
    </lineage>
</organism>
<evidence type="ECO:0000256" key="1">
    <source>
        <dbReference type="ARBA" id="ARBA00004651"/>
    </source>
</evidence>
<proteinExistence type="inferred from homology"/>
<evidence type="ECO:0000256" key="2">
    <source>
        <dbReference type="ARBA" id="ARBA00006448"/>
    </source>
</evidence>
<evidence type="ECO:0000259" key="8">
    <source>
        <dbReference type="Pfam" id="PF04239"/>
    </source>
</evidence>
<dbReference type="PANTHER" id="PTHR34582">
    <property type="entry name" value="UPF0702 TRANSMEMBRANE PROTEIN YCAP"/>
    <property type="match status" value="1"/>
</dbReference>
<dbReference type="OrthoDB" id="9793799at2"/>
<reference evidence="9 10" key="1">
    <citation type="journal article" date="2012" name="ISME J.">
        <title>Nitrification expanded: discovery, physiology and genomics of a nitrite-oxidizing bacterium from the phylum Chloroflexi.</title>
        <authorList>
            <person name="Sorokin D.Y."/>
            <person name="Lucker S."/>
            <person name="Vejmelkova D."/>
            <person name="Kostrikina N.A."/>
            <person name="Kleerebezem R."/>
            <person name="Rijpstra W.I."/>
            <person name="Damste J.S."/>
            <person name="Le Paslier D."/>
            <person name="Muyzer G."/>
            <person name="Wagner M."/>
            <person name="van Loosdrecht M.C."/>
            <person name="Daims H."/>
        </authorList>
    </citation>
    <scope>NUCLEOTIDE SEQUENCE [LARGE SCALE GENOMIC DNA]</scope>
    <source>
        <strain evidence="10">none</strain>
    </source>
</reference>
<sequence length="191" mass="21215">MHILNDLLVPDISVIEKIVRPIIVYAFLVLILRIGGRRQLAQMNAFDLVVLLTLSNTVQNAIIGNDNSVTGGLIGATVLVLANIFVVRFLYGHEQLDRRIEGEPVWLVRDGQVLEENLRRQLITQDELLSAVHRQGVGAIDECETVILETGGTITVLPKRPTPEESTHTDIEDRLGRIEDLLVKLSARPTS</sequence>
<evidence type="ECO:0000256" key="7">
    <source>
        <dbReference type="SAM" id="Phobius"/>
    </source>
</evidence>
<evidence type="ECO:0000313" key="9">
    <source>
        <dbReference type="EMBL" id="CCF85322.1"/>
    </source>
</evidence>
<keyword evidence="10" id="KW-1185">Reference proteome</keyword>
<evidence type="ECO:0000256" key="3">
    <source>
        <dbReference type="ARBA" id="ARBA00022475"/>
    </source>
</evidence>
<feature type="transmembrane region" description="Helical" evidence="7">
    <location>
        <begin position="44"/>
        <end position="63"/>
    </location>
</feature>
<dbReference type="AlphaFoldDB" id="I4EKW0"/>
<dbReference type="InterPro" id="IPR007353">
    <property type="entry name" value="DUF421"/>
</dbReference>
<evidence type="ECO:0000313" key="10">
    <source>
        <dbReference type="Proteomes" id="UP000004221"/>
    </source>
</evidence>
<dbReference type="InterPro" id="IPR023090">
    <property type="entry name" value="UPF0702_alpha/beta_dom_sf"/>
</dbReference>
<dbReference type="Proteomes" id="UP000004221">
    <property type="component" value="Unassembled WGS sequence"/>
</dbReference>
<keyword evidence="3" id="KW-1003">Cell membrane</keyword>
<feature type="transmembrane region" description="Helical" evidence="7">
    <location>
        <begin position="69"/>
        <end position="91"/>
    </location>
</feature>
<evidence type="ECO:0000256" key="4">
    <source>
        <dbReference type="ARBA" id="ARBA00022692"/>
    </source>
</evidence>
<comment type="similarity">
    <text evidence="2">Belongs to the UPF0702 family.</text>
</comment>
<feature type="transmembrane region" description="Helical" evidence="7">
    <location>
        <begin position="12"/>
        <end position="32"/>
    </location>
</feature>
<dbReference type="GO" id="GO:0005886">
    <property type="term" value="C:plasma membrane"/>
    <property type="evidence" value="ECO:0007669"/>
    <property type="project" value="UniProtKB-SubCell"/>
</dbReference>
<dbReference type="PANTHER" id="PTHR34582:SF6">
    <property type="entry name" value="UPF0702 TRANSMEMBRANE PROTEIN YCAP"/>
    <property type="match status" value="1"/>
</dbReference>
<evidence type="ECO:0000256" key="5">
    <source>
        <dbReference type="ARBA" id="ARBA00022989"/>
    </source>
</evidence>
<keyword evidence="6 7" id="KW-0472">Membrane</keyword>
<keyword evidence="4 7" id="KW-0812">Transmembrane</keyword>
<dbReference type="Pfam" id="PF04239">
    <property type="entry name" value="DUF421"/>
    <property type="match status" value="1"/>
</dbReference>
<gene>
    <name evidence="9" type="ORF">NITHO_4830003</name>
</gene>
<feature type="domain" description="YetF C-terminal" evidence="8">
    <location>
        <begin position="96"/>
        <end position="161"/>
    </location>
</feature>
<accession>I4EKW0</accession>
<dbReference type="Gene3D" id="3.30.240.20">
    <property type="entry name" value="bsu07140 like domains"/>
    <property type="match status" value="1"/>
</dbReference>
<comment type="subcellular location">
    <subcellularLocation>
        <location evidence="1">Cell membrane</location>
        <topology evidence="1">Multi-pass membrane protein</topology>
    </subcellularLocation>
</comment>
<name>I4EKW0_9BACT</name>
<evidence type="ECO:0000256" key="6">
    <source>
        <dbReference type="ARBA" id="ARBA00023136"/>
    </source>
</evidence>